<keyword evidence="2" id="KW-1185">Reference proteome</keyword>
<dbReference type="EMBL" id="CP001861">
    <property type="protein sequence ID" value="ADB62692.1"/>
    <property type="molecule type" value="Genomic_DNA"/>
</dbReference>
<gene>
    <name evidence="1" type="ordered locus">Htur_3832</name>
</gene>
<dbReference type="Proteomes" id="UP000001903">
    <property type="component" value="Plasmid pHTUR01"/>
</dbReference>
<protein>
    <submittedName>
        <fullName evidence="1">Uncharacterized protein</fullName>
    </submittedName>
</protein>
<keyword evidence="1" id="KW-0614">Plasmid</keyword>
<dbReference type="AlphaFoldDB" id="D2RZZ5"/>
<dbReference type="KEGG" id="htu:Htur_3832"/>
<sequence length="31" mass="3702">MDLDIIGMNYVTGFEVQRLVLETLIDKQQYR</sequence>
<geneLocation type="plasmid" evidence="1 2">
    <name>pHTUR01</name>
</geneLocation>
<dbReference type="HOGENOM" id="CLU_3394498_0_0_2"/>
<evidence type="ECO:0000313" key="2">
    <source>
        <dbReference type="Proteomes" id="UP000001903"/>
    </source>
</evidence>
<name>D2RZZ5_HALTV</name>
<proteinExistence type="predicted"/>
<reference evidence="1 2" key="1">
    <citation type="journal article" date="2010" name="Stand. Genomic Sci.">
        <title>Complete genome sequence of Haloterrigena turkmenica type strain (4k).</title>
        <authorList>
            <person name="Saunders E."/>
            <person name="Tindall B.J."/>
            <person name="Fahnrich R."/>
            <person name="Lapidus A."/>
            <person name="Copeland A."/>
            <person name="Del Rio T.G."/>
            <person name="Lucas S."/>
            <person name="Chen F."/>
            <person name="Tice H."/>
            <person name="Cheng J.F."/>
            <person name="Han C."/>
            <person name="Detter J.C."/>
            <person name="Bruce D."/>
            <person name="Goodwin L."/>
            <person name="Chain P."/>
            <person name="Pitluck S."/>
            <person name="Pati A."/>
            <person name="Ivanova N."/>
            <person name="Mavromatis K."/>
            <person name="Chen A."/>
            <person name="Palaniappan K."/>
            <person name="Land M."/>
            <person name="Hauser L."/>
            <person name="Chang Y.J."/>
            <person name="Jeffries C.D."/>
            <person name="Brettin T."/>
            <person name="Rohde M."/>
            <person name="Goker M."/>
            <person name="Bristow J."/>
            <person name="Eisen J.A."/>
            <person name="Markowitz V."/>
            <person name="Hugenholtz P."/>
            <person name="Klenk H.P."/>
            <person name="Kyrpides N.C."/>
        </authorList>
    </citation>
    <scope>NUCLEOTIDE SEQUENCE [LARGE SCALE GENOMIC DNA]</scope>
    <source>
        <strain evidence="2">ATCC 51198 / DSM 5511 / JCM 9101 / NCIMB 13204 / VKM B-1734 / 4k</strain>
    </source>
</reference>
<evidence type="ECO:0000313" key="1">
    <source>
        <dbReference type="EMBL" id="ADB62692.1"/>
    </source>
</evidence>
<organism evidence="1 2">
    <name type="scientific">Haloterrigena turkmenica (strain ATCC 51198 / DSM 5511 / JCM 9101 / NCIMB 13204 / VKM B-1734 / 4k)</name>
    <name type="common">Halococcus turkmenicus</name>
    <dbReference type="NCBI Taxonomy" id="543526"/>
    <lineage>
        <taxon>Archaea</taxon>
        <taxon>Methanobacteriati</taxon>
        <taxon>Methanobacteriota</taxon>
        <taxon>Stenosarchaea group</taxon>
        <taxon>Halobacteria</taxon>
        <taxon>Halobacteriales</taxon>
        <taxon>Natrialbaceae</taxon>
        <taxon>Haloterrigena</taxon>
    </lineage>
</organism>
<accession>D2RZZ5</accession>